<dbReference type="Gene3D" id="3.30.300.20">
    <property type="match status" value="1"/>
</dbReference>
<dbReference type="RefSeq" id="WP_224140747.1">
    <property type="nucleotide sequence ID" value="NZ_JAIQUM010000051.1"/>
</dbReference>
<protein>
    <recommendedName>
        <fullName evidence="6">RNA-binding protein KhpB</fullName>
    </recommendedName>
    <alternativeName>
        <fullName evidence="6">RNA-binding protein EloR</fullName>
    </alternativeName>
</protein>
<dbReference type="CDD" id="cd02414">
    <property type="entry name" value="KH-II_Jag"/>
    <property type="match status" value="1"/>
</dbReference>
<keyword evidence="9" id="KW-1185">Reference proteome</keyword>
<comment type="similarity">
    <text evidence="6">Belongs to the KhpB RNA-binding protein family.</text>
</comment>
<dbReference type="InterPro" id="IPR038247">
    <property type="entry name" value="Jag_N_dom_sf"/>
</dbReference>
<comment type="subcellular location">
    <subcellularLocation>
        <location evidence="6">Cytoplasm</location>
    </subcellularLocation>
</comment>
<dbReference type="PANTHER" id="PTHR35800">
    <property type="entry name" value="PROTEIN JAG"/>
    <property type="match status" value="1"/>
</dbReference>
<dbReference type="InterPro" id="IPR034079">
    <property type="entry name" value="R3H_KhpB"/>
</dbReference>
<dbReference type="InterPro" id="IPR015946">
    <property type="entry name" value="KH_dom-like_a/b"/>
</dbReference>
<dbReference type="Gene3D" id="3.30.1370.50">
    <property type="entry name" value="R3H-like domain"/>
    <property type="match status" value="1"/>
</dbReference>
<keyword evidence="1 6" id="KW-0963">Cytoplasm</keyword>
<proteinExistence type="inferred from homology"/>
<accession>A0ABS7UVE8</accession>
<dbReference type="InterPro" id="IPR001374">
    <property type="entry name" value="R3H_dom"/>
</dbReference>
<evidence type="ECO:0000256" key="4">
    <source>
        <dbReference type="ARBA" id="ARBA00023186"/>
    </source>
</evidence>
<comment type="caution">
    <text evidence="8">The sequence shown here is derived from an EMBL/GenBank/DDBJ whole genome shotgun (WGS) entry which is preliminary data.</text>
</comment>
<dbReference type="Pfam" id="PF14804">
    <property type="entry name" value="Jag_N"/>
    <property type="match status" value="1"/>
</dbReference>
<comment type="function">
    <text evidence="6">A probable RNA chaperone. Forms a complex with KhpA which binds to cellular RNA and controls its expression. Plays a role in peptidoglycan (PG) homeostasis and cell length regulation.</text>
</comment>
<dbReference type="HAMAP" id="MF_00867">
    <property type="entry name" value="KhpB"/>
    <property type="match status" value="1"/>
</dbReference>
<evidence type="ECO:0000256" key="3">
    <source>
        <dbReference type="ARBA" id="ARBA00022960"/>
    </source>
</evidence>
<dbReference type="NCBIfam" id="NF041568">
    <property type="entry name" value="Jag_EloR"/>
    <property type="match status" value="1"/>
</dbReference>
<dbReference type="InterPro" id="IPR038008">
    <property type="entry name" value="Jag_KH"/>
</dbReference>
<evidence type="ECO:0000256" key="6">
    <source>
        <dbReference type="HAMAP-Rule" id="MF_00867"/>
    </source>
</evidence>
<dbReference type="InterPro" id="IPR039247">
    <property type="entry name" value="KhpB"/>
</dbReference>
<evidence type="ECO:0000256" key="2">
    <source>
        <dbReference type="ARBA" id="ARBA00022884"/>
    </source>
</evidence>
<evidence type="ECO:0000256" key="1">
    <source>
        <dbReference type="ARBA" id="ARBA00022490"/>
    </source>
</evidence>
<dbReference type="Pfam" id="PF01424">
    <property type="entry name" value="R3H"/>
    <property type="match status" value="1"/>
</dbReference>
<dbReference type="Pfam" id="PF13083">
    <property type="entry name" value="KH_KhpA-B"/>
    <property type="match status" value="1"/>
</dbReference>
<keyword evidence="5 6" id="KW-0961">Cell wall biogenesis/degradation</keyword>
<dbReference type="PANTHER" id="PTHR35800:SF1">
    <property type="entry name" value="RNA-BINDING PROTEIN KHPB"/>
    <property type="match status" value="1"/>
</dbReference>
<keyword evidence="3 6" id="KW-0133">Cell shape</keyword>
<feature type="domain" description="R3H" evidence="7">
    <location>
        <begin position="140"/>
        <end position="206"/>
    </location>
</feature>
<organism evidence="8 9">
    <name type="scientific">Metabacillus rhizolycopersici</name>
    <dbReference type="NCBI Taxonomy" id="2875709"/>
    <lineage>
        <taxon>Bacteria</taxon>
        <taxon>Bacillati</taxon>
        <taxon>Bacillota</taxon>
        <taxon>Bacilli</taxon>
        <taxon>Bacillales</taxon>
        <taxon>Bacillaceae</taxon>
        <taxon>Metabacillus</taxon>
    </lineage>
</organism>
<comment type="subunit">
    <text evidence="6">Forms a complex with KhpA.</text>
</comment>
<reference evidence="8" key="1">
    <citation type="submission" date="2024-05" db="EMBL/GenBank/DDBJ databases">
        <title>Metabacillus sp. nov., isolated from the rhizosphere soil of tomato plants.</title>
        <authorList>
            <person name="Ma R."/>
        </authorList>
    </citation>
    <scope>NUCLEOTIDE SEQUENCE</scope>
    <source>
        <strain evidence="8">DBTR6</strain>
    </source>
</reference>
<sequence>MKEVTASGLTVNEAVEDALNQLKATREEVEITILDEGKKGILGIFGKRPATVNAKLIQDPVKAAQAFLSNIIEKMEIDAQIETKRSGKSVTFQLTGDKLAVLIGKRGQTLNSLQYLTQLVANRNSNHYVQITIDAEDYRNRRKDTLNQLAARLAQQAIRTSKSVSLEPMPSYERKVIHAALSAYKEIKTYSVGEEPNRHLVISPKQKTDSK</sequence>
<dbReference type="Gene3D" id="3.30.30.80">
    <property type="entry name" value="probable RNA-binding protein from clostridium symbiosum atcc 14940"/>
    <property type="match status" value="1"/>
</dbReference>
<dbReference type="PROSITE" id="PS51061">
    <property type="entry name" value="R3H"/>
    <property type="match status" value="1"/>
</dbReference>
<evidence type="ECO:0000313" key="9">
    <source>
        <dbReference type="Proteomes" id="UP001165287"/>
    </source>
</evidence>
<evidence type="ECO:0000259" key="7">
    <source>
        <dbReference type="PROSITE" id="PS51061"/>
    </source>
</evidence>
<name>A0ABS7UVE8_9BACI</name>
<evidence type="ECO:0000313" key="8">
    <source>
        <dbReference type="EMBL" id="MBZ5752286.1"/>
    </source>
</evidence>
<dbReference type="SMART" id="SM00393">
    <property type="entry name" value="R3H"/>
    <property type="match status" value="1"/>
</dbReference>
<dbReference type="EMBL" id="JAIQUM010000051">
    <property type="protein sequence ID" value="MBZ5752286.1"/>
    <property type="molecule type" value="Genomic_DNA"/>
</dbReference>
<dbReference type="InterPro" id="IPR036867">
    <property type="entry name" value="R3H_dom_sf"/>
</dbReference>
<evidence type="ECO:0000256" key="5">
    <source>
        <dbReference type="ARBA" id="ARBA00023316"/>
    </source>
</evidence>
<dbReference type="SMART" id="SM01245">
    <property type="entry name" value="Jag_N"/>
    <property type="match status" value="1"/>
</dbReference>
<dbReference type="SUPFAM" id="SSF82708">
    <property type="entry name" value="R3H domain"/>
    <property type="match status" value="1"/>
</dbReference>
<gene>
    <name evidence="6" type="primary">khpB</name>
    <name evidence="6" type="synonym">eloR</name>
    <name evidence="8" type="ORF">K9V48_19020</name>
</gene>
<feature type="region of interest" description="Jag_N domain" evidence="6">
    <location>
        <begin position="5"/>
        <end position="55"/>
    </location>
</feature>
<keyword evidence="2 6" id="KW-0694">RNA-binding</keyword>
<dbReference type="CDD" id="cd02644">
    <property type="entry name" value="R3H_jag"/>
    <property type="match status" value="1"/>
</dbReference>
<comment type="domain">
    <text evidence="6">Has an N-terminal Jag-N domain and 2 RNA-binding domains (KH and R3H).</text>
</comment>
<dbReference type="Proteomes" id="UP001165287">
    <property type="component" value="Unassembled WGS sequence"/>
</dbReference>
<dbReference type="InterPro" id="IPR032782">
    <property type="entry name" value="KhpB_N"/>
</dbReference>
<keyword evidence="4 6" id="KW-0143">Chaperone</keyword>